<dbReference type="PANTHER" id="PTHR43065">
    <property type="entry name" value="SENSOR HISTIDINE KINASE"/>
    <property type="match status" value="1"/>
</dbReference>
<evidence type="ECO:0000256" key="4">
    <source>
        <dbReference type="ARBA" id="ARBA00022679"/>
    </source>
</evidence>
<evidence type="ECO:0000256" key="2">
    <source>
        <dbReference type="ARBA" id="ARBA00012438"/>
    </source>
</evidence>
<dbReference type="RefSeq" id="WP_160548825.1">
    <property type="nucleotide sequence ID" value="NZ_JBHLUU010000127.1"/>
</dbReference>
<keyword evidence="11" id="KW-1185">Reference proteome</keyword>
<name>A0ABV6KXR4_9BACI</name>
<dbReference type="InterPro" id="IPR005467">
    <property type="entry name" value="His_kinase_dom"/>
</dbReference>
<keyword evidence="4" id="KW-0808">Transferase</keyword>
<dbReference type="EC" id="2.7.13.3" evidence="2"/>
<dbReference type="Gene3D" id="1.10.287.130">
    <property type="match status" value="1"/>
</dbReference>
<dbReference type="InterPro" id="IPR003594">
    <property type="entry name" value="HATPase_dom"/>
</dbReference>
<keyword evidence="7" id="KW-0067">ATP-binding</keyword>
<organism evidence="10 11">
    <name type="scientific">Robertmurraya beringensis</name>
    <dbReference type="NCBI Taxonomy" id="641660"/>
    <lineage>
        <taxon>Bacteria</taxon>
        <taxon>Bacillati</taxon>
        <taxon>Bacillota</taxon>
        <taxon>Bacilli</taxon>
        <taxon>Bacillales</taxon>
        <taxon>Bacillaceae</taxon>
        <taxon>Robertmurraya</taxon>
    </lineage>
</organism>
<reference evidence="10 11" key="1">
    <citation type="submission" date="2024-09" db="EMBL/GenBank/DDBJ databases">
        <authorList>
            <person name="Sun Q."/>
            <person name="Mori K."/>
        </authorList>
    </citation>
    <scope>NUCLEOTIDE SEQUENCE [LARGE SCALE GENOMIC DNA]</scope>
    <source>
        <strain evidence="10 11">CGMCC 1.9126</strain>
    </source>
</reference>
<dbReference type="InterPro" id="IPR003661">
    <property type="entry name" value="HisK_dim/P_dom"/>
</dbReference>
<proteinExistence type="predicted"/>
<evidence type="ECO:0000256" key="8">
    <source>
        <dbReference type="ARBA" id="ARBA00023012"/>
    </source>
</evidence>
<evidence type="ECO:0000256" key="7">
    <source>
        <dbReference type="ARBA" id="ARBA00022840"/>
    </source>
</evidence>
<feature type="domain" description="Histidine kinase" evidence="9">
    <location>
        <begin position="14"/>
        <end position="225"/>
    </location>
</feature>
<dbReference type="SUPFAM" id="SSF47384">
    <property type="entry name" value="Homodimeric domain of signal transducing histidine kinase"/>
    <property type="match status" value="1"/>
</dbReference>
<dbReference type="Pfam" id="PF02518">
    <property type="entry name" value="HATPase_c"/>
    <property type="match status" value="1"/>
</dbReference>
<dbReference type="SUPFAM" id="SSF55874">
    <property type="entry name" value="ATPase domain of HSP90 chaperone/DNA topoisomerase II/histidine kinase"/>
    <property type="match status" value="1"/>
</dbReference>
<dbReference type="PROSITE" id="PS50109">
    <property type="entry name" value="HIS_KIN"/>
    <property type="match status" value="1"/>
</dbReference>
<evidence type="ECO:0000256" key="3">
    <source>
        <dbReference type="ARBA" id="ARBA00022553"/>
    </source>
</evidence>
<dbReference type="InterPro" id="IPR036890">
    <property type="entry name" value="HATPase_C_sf"/>
</dbReference>
<keyword evidence="6" id="KW-0418">Kinase</keyword>
<dbReference type="InterPro" id="IPR036097">
    <property type="entry name" value="HisK_dim/P_sf"/>
</dbReference>
<evidence type="ECO:0000259" key="9">
    <source>
        <dbReference type="PROSITE" id="PS50109"/>
    </source>
</evidence>
<dbReference type="EMBL" id="JBHLUU010000127">
    <property type="protein sequence ID" value="MFC0478068.1"/>
    <property type="molecule type" value="Genomic_DNA"/>
</dbReference>
<dbReference type="Gene3D" id="3.30.565.10">
    <property type="entry name" value="Histidine kinase-like ATPase, C-terminal domain"/>
    <property type="match status" value="1"/>
</dbReference>
<keyword evidence="5" id="KW-0547">Nucleotide-binding</keyword>
<dbReference type="PRINTS" id="PR00344">
    <property type="entry name" value="BCTRLSENSOR"/>
</dbReference>
<evidence type="ECO:0000256" key="6">
    <source>
        <dbReference type="ARBA" id="ARBA00022777"/>
    </source>
</evidence>
<dbReference type="PANTHER" id="PTHR43065:SF10">
    <property type="entry name" value="PEROXIDE STRESS-ACTIVATED HISTIDINE KINASE MAK3"/>
    <property type="match status" value="1"/>
</dbReference>
<dbReference type="CDD" id="cd00082">
    <property type="entry name" value="HisKA"/>
    <property type="match status" value="1"/>
</dbReference>
<evidence type="ECO:0000256" key="1">
    <source>
        <dbReference type="ARBA" id="ARBA00000085"/>
    </source>
</evidence>
<dbReference type="InterPro" id="IPR004358">
    <property type="entry name" value="Sig_transdc_His_kin-like_C"/>
</dbReference>
<dbReference type="Proteomes" id="UP001589738">
    <property type="component" value="Unassembled WGS sequence"/>
</dbReference>
<evidence type="ECO:0000256" key="5">
    <source>
        <dbReference type="ARBA" id="ARBA00022741"/>
    </source>
</evidence>
<keyword evidence="8" id="KW-0902">Two-component regulatory system</keyword>
<protein>
    <recommendedName>
        <fullName evidence="2">histidine kinase</fullName>
        <ecNumber evidence="2">2.7.13.3</ecNumber>
    </recommendedName>
</protein>
<comment type="caution">
    <text evidence="10">The sequence shown here is derived from an EMBL/GenBank/DDBJ whole genome shotgun (WGS) entry which is preliminary data.</text>
</comment>
<evidence type="ECO:0000313" key="11">
    <source>
        <dbReference type="Proteomes" id="UP001589738"/>
    </source>
</evidence>
<accession>A0ABV6KXR4</accession>
<dbReference type="Pfam" id="PF00512">
    <property type="entry name" value="HisKA"/>
    <property type="match status" value="1"/>
</dbReference>
<sequence>MTDEMKKCETMVAEMVHEVKNPLTTVKGLLQLLKPYLVMIEKEQYADLAISEINRADELLTAYANSNIASSPQQKLVCVNRLLEEMKLLFEREANVYRIQFHTQFDPDLLKVDVCRNEFKQVLVNLVKNAVESLIEVQDARVRKITLETNVLENRIHVVVKDNGSGMDQATLARLFTPFYTEKSYGTGLGLSICKKLIEKHNGLITVESQKNVGTTFQIALPIPTDVD</sequence>
<gene>
    <name evidence="10" type="ORF">ACFFHF_23040</name>
</gene>
<comment type="catalytic activity">
    <reaction evidence="1">
        <text>ATP + protein L-histidine = ADP + protein N-phospho-L-histidine.</text>
        <dbReference type="EC" id="2.7.13.3"/>
    </reaction>
</comment>
<keyword evidence="3" id="KW-0597">Phosphoprotein</keyword>
<evidence type="ECO:0000313" key="10">
    <source>
        <dbReference type="EMBL" id="MFC0478068.1"/>
    </source>
</evidence>
<dbReference type="SMART" id="SM00387">
    <property type="entry name" value="HATPase_c"/>
    <property type="match status" value="1"/>
</dbReference>